<feature type="compositionally biased region" description="Polar residues" evidence="1">
    <location>
        <begin position="326"/>
        <end position="340"/>
    </location>
</feature>
<sequence>MANANDTIGAILVGALVSAVLSGTVTTQAFIYFRLYGGDDYRRNTFMVSLLWGLDALHSSMAFTSTWIYMIRHWGDSAVFDYIPWTIALTVALTAIITLISHCFFAHRVYVLSGFSWWLTAPILVLACGRLVSALVSTYEMLALQSYEAFVDRVGWVFTTGLSLSTAVDVLITLSLTILLQKSRTGFSTLTDHLIDLVTLYTIETGLVTSITTAVSLICWLVMPRNLIFLALHFSISKLYATSTLATLNARKSLRRRTNKFDDHALPVISPLHDLESQTRRGRDHPSDFISKPETVASPARIRTTTAESKTEQGGDNLASRERTDNVNASRRNSQLLPSV</sequence>
<keyword evidence="5" id="KW-1185">Reference proteome</keyword>
<feature type="transmembrane region" description="Helical" evidence="2">
    <location>
        <begin position="229"/>
        <end position="250"/>
    </location>
</feature>
<dbReference type="AlphaFoldDB" id="A0A1Y2IMF3"/>
<evidence type="ECO:0000256" key="2">
    <source>
        <dbReference type="SAM" id="Phobius"/>
    </source>
</evidence>
<feature type="transmembrane region" description="Helical" evidence="2">
    <location>
        <begin position="45"/>
        <end position="70"/>
    </location>
</feature>
<feature type="transmembrane region" description="Helical" evidence="2">
    <location>
        <begin position="12"/>
        <end position="33"/>
    </location>
</feature>
<dbReference type="Proteomes" id="UP000193067">
    <property type="component" value="Unassembled WGS sequence"/>
</dbReference>
<evidence type="ECO:0000313" key="5">
    <source>
        <dbReference type="Proteomes" id="UP000193067"/>
    </source>
</evidence>
<keyword evidence="2" id="KW-0812">Transmembrane</keyword>
<feature type="transmembrane region" description="Helical" evidence="2">
    <location>
        <begin position="117"/>
        <end position="136"/>
    </location>
</feature>
<feature type="compositionally biased region" description="Basic and acidic residues" evidence="1">
    <location>
        <begin position="309"/>
        <end position="325"/>
    </location>
</feature>
<dbReference type="Pfam" id="PF20152">
    <property type="entry name" value="DUF6534"/>
    <property type="match status" value="1"/>
</dbReference>
<evidence type="ECO:0000259" key="3">
    <source>
        <dbReference type="Pfam" id="PF20152"/>
    </source>
</evidence>
<dbReference type="InterPro" id="IPR045339">
    <property type="entry name" value="DUF6534"/>
</dbReference>
<feature type="compositionally biased region" description="Basic and acidic residues" evidence="1">
    <location>
        <begin position="275"/>
        <end position="287"/>
    </location>
</feature>
<reference evidence="4 5" key="1">
    <citation type="journal article" date="2015" name="Biotechnol. Biofuels">
        <title>Enhanced degradation of softwood versus hardwood by the white-rot fungus Pycnoporus coccineus.</title>
        <authorList>
            <person name="Couturier M."/>
            <person name="Navarro D."/>
            <person name="Chevret D."/>
            <person name="Henrissat B."/>
            <person name="Piumi F."/>
            <person name="Ruiz-Duenas F.J."/>
            <person name="Martinez A.T."/>
            <person name="Grigoriev I.V."/>
            <person name="Riley R."/>
            <person name="Lipzen A."/>
            <person name="Berrin J.G."/>
            <person name="Master E.R."/>
            <person name="Rosso M.N."/>
        </authorList>
    </citation>
    <scope>NUCLEOTIDE SEQUENCE [LARGE SCALE GENOMIC DNA]</scope>
    <source>
        <strain evidence="4 5">BRFM310</strain>
    </source>
</reference>
<dbReference type="OrthoDB" id="3206554at2759"/>
<feature type="transmembrane region" description="Helical" evidence="2">
    <location>
        <begin position="201"/>
        <end position="223"/>
    </location>
</feature>
<feature type="region of interest" description="Disordered" evidence="1">
    <location>
        <begin position="275"/>
        <end position="340"/>
    </location>
</feature>
<dbReference type="PANTHER" id="PTHR40465:SF1">
    <property type="entry name" value="DUF6534 DOMAIN-CONTAINING PROTEIN"/>
    <property type="match status" value="1"/>
</dbReference>
<dbReference type="PANTHER" id="PTHR40465">
    <property type="entry name" value="CHROMOSOME 1, WHOLE GENOME SHOTGUN SEQUENCE"/>
    <property type="match status" value="1"/>
</dbReference>
<keyword evidence="2" id="KW-0472">Membrane</keyword>
<feature type="transmembrane region" description="Helical" evidence="2">
    <location>
        <begin position="82"/>
        <end position="105"/>
    </location>
</feature>
<gene>
    <name evidence="4" type="ORF">PYCCODRAFT_1459831</name>
</gene>
<evidence type="ECO:0000256" key="1">
    <source>
        <dbReference type="SAM" id="MobiDB-lite"/>
    </source>
</evidence>
<keyword evidence="2" id="KW-1133">Transmembrane helix</keyword>
<protein>
    <recommendedName>
        <fullName evidence="3">DUF6534 domain-containing protein</fullName>
    </recommendedName>
</protein>
<proteinExistence type="predicted"/>
<dbReference type="STRING" id="1353009.A0A1Y2IMF3"/>
<feature type="domain" description="DUF6534" evidence="3">
    <location>
        <begin position="165"/>
        <end position="253"/>
    </location>
</feature>
<name>A0A1Y2IMF3_TRAC3</name>
<accession>A0A1Y2IMF3</accession>
<dbReference type="EMBL" id="KZ084113">
    <property type="protein sequence ID" value="OSD01132.1"/>
    <property type="molecule type" value="Genomic_DNA"/>
</dbReference>
<organism evidence="4 5">
    <name type="scientific">Trametes coccinea (strain BRFM310)</name>
    <name type="common">Pycnoporus coccineus</name>
    <dbReference type="NCBI Taxonomy" id="1353009"/>
    <lineage>
        <taxon>Eukaryota</taxon>
        <taxon>Fungi</taxon>
        <taxon>Dikarya</taxon>
        <taxon>Basidiomycota</taxon>
        <taxon>Agaricomycotina</taxon>
        <taxon>Agaricomycetes</taxon>
        <taxon>Polyporales</taxon>
        <taxon>Polyporaceae</taxon>
        <taxon>Trametes</taxon>
    </lineage>
</organism>
<evidence type="ECO:0000313" key="4">
    <source>
        <dbReference type="EMBL" id="OSD01132.1"/>
    </source>
</evidence>
<feature type="transmembrane region" description="Helical" evidence="2">
    <location>
        <begin position="156"/>
        <end position="180"/>
    </location>
</feature>